<accession>Q7MJH0</accession>
<dbReference type="InterPro" id="IPR018095">
    <property type="entry name" value="Thymidylate_kin_CS"/>
</dbReference>
<dbReference type="GO" id="GO:0006227">
    <property type="term" value="P:dUDP biosynthetic process"/>
    <property type="evidence" value="ECO:0007669"/>
    <property type="project" value="TreeGrafter"/>
</dbReference>
<dbReference type="GO" id="GO:0005524">
    <property type="term" value="F:ATP binding"/>
    <property type="evidence" value="ECO:0007669"/>
    <property type="project" value="UniProtKB-KW"/>
</dbReference>
<dbReference type="HOGENOM" id="CLU_049131_1_3_6"/>
<dbReference type="SMR" id="Q7MJH0"/>
<evidence type="ECO:0000313" key="10">
    <source>
        <dbReference type="Proteomes" id="UP000002675"/>
    </source>
</evidence>
<dbReference type="SUPFAM" id="SSF52540">
    <property type="entry name" value="P-loop containing nucleoside triphosphate hydrolases"/>
    <property type="match status" value="1"/>
</dbReference>
<reference evidence="9 10" key="1">
    <citation type="journal article" date="2003" name="Genome Res.">
        <title>Comparative genome analysis of Vibrio vulnificus, a marine pathogen.</title>
        <authorList>
            <person name="Chen C.Y."/>
            <person name="Wu K.M."/>
            <person name="Chang Y.C."/>
            <person name="Chang C.H."/>
            <person name="Tsai H.C."/>
            <person name="Liao T.L."/>
            <person name="Liu Y.M."/>
            <person name="Chen H.J."/>
            <person name="Shen A.B."/>
            <person name="Li J.C."/>
            <person name="Su T.L."/>
            <person name="Shao C.P."/>
            <person name="Lee C.T."/>
            <person name="Hor L.I."/>
            <person name="Tsai S.F."/>
        </authorList>
    </citation>
    <scope>NUCLEOTIDE SEQUENCE [LARGE SCALE GENOMIC DNA]</scope>
    <source>
        <strain evidence="9 10">YJ016</strain>
    </source>
</reference>
<feature type="domain" description="Thymidylate kinase-like" evidence="8">
    <location>
        <begin position="8"/>
        <end position="182"/>
    </location>
</feature>
<dbReference type="Proteomes" id="UP000002675">
    <property type="component" value="Chromosome I"/>
</dbReference>
<evidence type="ECO:0000313" key="9">
    <source>
        <dbReference type="EMBL" id="BAC94956.1"/>
    </source>
</evidence>
<dbReference type="InterPro" id="IPR039430">
    <property type="entry name" value="Thymidylate_kin-like_dom"/>
</dbReference>
<evidence type="ECO:0000256" key="3">
    <source>
        <dbReference type="ARBA" id="ARBA00022679"/>
    </source>
</evidence>
<dbReference type="GO" id="GO:0006235">
    <property type="term" value="P:dTTP biosynthetic process"/>
    <property type="evidence" value="ECO:0007669"/>
    <property type="project" value="TreeGrafter"/>
</dbReference>
<dbReference type="Pfam" id="PF02223">
    <property type="entry name" value="Thymidylate_kin"/>
    <property type="match status" value="1"/>
</dbReference>
<gene>
    <name evidence="9" type="ordered locus">VV2192</name>
</gene>
<evidence type="ECO:0000256" key="5">
    <source>
        <dbReference type="ARBA" id="ARBA00022741"/>
    </source>
</evidence>
<dbReference type="GO" id="GO:0006233">
    <property type="term" value="P:dTDP biosynthetic process"/>
    <property type="evidence" value="ECO:0007669"/>
    <property type="project" value="InterPro"/>
</dbReference>
<evidence type="ECO:0000256" key="2">
    <source>
        <dbReference type="ARBA" id="ARBA00012980"/>
    </source>
</evidence>
<protein>
    <recommendedName>
        <fullName evidence="2">dTMP kinase</fullName>
        <ecNumber evidence="2">2.7.4.9</ecNumber>
    </recommendedName>
</protein>
<evidence type="ECO:0000256" key="1">
    <source>
        <dbReference type="ARBA" id="ARBA00009776"/>
    </source>
</evidence>
<keyword evidence="5" id="KW-0547">Nucleotide-binding</keyword>
<evidence type="ECO:0000256" key="7">
    <source>
        <dbReference type="ARBA" id="ARBA00022840"/>
    </source>
</evidence>
<dbReference type="EC" id="2.7.4.9" evidence="2"/>
<evidence type="ECO:0000256" key="6">
    <source>
        <dbReference type="ARBA" id="ARBA00022777"/>
    </source>
</evidence>
<evidence type="ECO:0000256" key="4">
    <source>
        <dbReference type="ARBA" id="ARBA00022727"/>
    </source>
</evidence>
<dbReference type="RefSeq" id="WP_011150703.1">
    <property type="nucleotide sequence ID" value="NC_005139.1"/>
</dbReference>
<organism evidence="9 10">
    <name type="scientific">Vibrio vulnificus (strain YJ016)</name>
    <dbReference type="NCBI Taxonomy" id="196600"/>
    <lineage>
        <taxon>Bacteria</taxon>
        <taxon>Pseudomonadati</taxon>
        <taxon>Pseudomonadota</taxon>
        <taxon>Gammaproteobacteria</taxon>
        <taxon>Vibrionales</taxon>
        <taxon>Vibrionaceae</taxon>
        <taxon>Vibrio</taxon>
    </lineage>
</organism>
<dbReference type="KEGG" id="vvy:VV2192"/>
<dbReference type="Gene3D" id="3.40.50.300">
    <property type="entry name" value="P-loop containing nucleotide triphosphate hydrolases"/>
    <property type="match status" value="1"/>
</dbReference>
<dbReference type="PANTHER" id="PTHR10344">
    <property type="entry name" value="THYMIDYLATE KINASE"/>
    <property type="match status" value="1"/>
</dbReference>
<keyword evidence="3" id="KW-0808">Transferase</keyword>
<keyword evidence="7" id="KW-0067">ATP-binding</keyword>
<comment type="similarity">
    <text evidence="1">Belongs to the thymidylate kinase family.</text>
</comment>
<keyword evidence="4" id="KW-0545">Nucleotide biosynthesis</keyword>
<dbReference type="PANTHER" id="PTHR10344:SF4">
    <property type="entry name" value="UMP-CMP KINASE 2, MITOCHONDRIAL"/>
    <property type="match status" value="1"/>
</dbReference>
<dbReference type="PROSITE" id="PS01331">
    <property type="entry name" value="THYMIDYLATE_KINASE"/>
    <property type="match status" value="1"/>
</dbReference>
<sequence>MNKFIVYEGLDACGKTTLSSRYAQERNTRSHFAIVQEGEQLRELIDSNQSKESALLFFMLNNFLKSYEVAQARESGDVILDRYIFSTLAYQTILIGEERVKVIFEALDVKNNILLPDAIVFVKADAKTINNRIKARGGKAQWYGDAVTQNHNVEAAYKTIFKWFDIPIIEIDTSEKLGLTVEETYQRMVGKIDALSVISCTNSDLI</sequence>
<dbReference type="GO" id="GO:0005737">
    <property type="term" value="C:cytoplasm"/>
    <property type="evidence" value="ECO:0007669"/>
    <property type="project" value="TreeGrafter"/>
</dbReference>
<dbReference type="GO" id="GO:0004798">
    <property type="term" value="F:dTMP kinase activity"/>
    <property type="evidence" value="ECO:0007669"/>
    <property type="project" value="UniProtKB-EC"/>
</dbReference>
<dbReference type="AlphaFoldDB" id="Q7MJH0"/>
<dbReference type="PATRIC" id="fig|196600.6.peg.2209"/>
<keyword evidence="6 9" id="KW-0418">Kinase</keyword>
<evidence type="ECO:0000259" key="8">
    <source>
        <dbReference type="Pfam" id="PF02223"/>
    </source>
</evidence>
<name>Q7MJH0_VIBVY</name>
<dbReference type="GO" id="GO:0004550">
    <property type="term" value="F:nucleoside diphosphate kinase activity"/>
    <property type="evidence" value="ECO:0007669"/>
    <property type="project" value="TreeGrafter"/>
</dbReference>
<proteinExistence type="inferred from homology"/>
<dbReference type="InterPro" id="IPR027417">
    <property type="entry name" value="P-loop_NTPase"/>
</dbReference>
<dbReference type="EMBL" id="BA000037">
    <property type="protein sequence ID" value="BAC94956.1"/>
    <property type="molecule type" value="Genomic_DNA"/>
</dbReference>